<feature type="transmembrane region" description="Helical" evidence="1">
    <location>
        <begin position="393"/>
        <end position="412"/>
    </location>
</feature>
<keyword evidence="1" id="KW-1133">Transmembrane helix</keyword>
<feature type="transmembrane region" description="Helical" evidence="1">
    <location>
        <begin position="133"/>
        <end position="154"/>
    </location>
</feature>
<feature type="transmembrane region" description="Helical" evidence="1">
    <location>
        <begin position="104"/>
        <end position="127"/>
    </location>
</feature>
<dbReference type="PANTHER" id="PTHR35342">
    <property type="entry name" value="TRICARBOXYLIC TRANSPORT PROTEIN"/>
    <property type="match status" value="1"/>
</dbReference>
<evidence type="ECO:0000259" key="2">
    <source>
        <dbReference type="Pfam" id="PF01970"/>
    </source>
</evidence>
<dbReference type="Pfam" id="PF01970">
    <property type="entry name" value="TctA"/>
    <property type="match status" value="1"/>
</dbReference>
<feature type="transmembrane region" description="Helical" evidence="1">
    <location>
        <begin position="324"/>
        <end position="347"/>
    </location>
</feature>
<organism evidence="3 4">
    <name type="scientific">Planococcus salinus</name>
    <dbReference type="NCBI Taxonomy" id="1848460"/>
    <lineage>
        <taxon>Bacteria</taxon>
        <taxon>Bacillati</taxon>
        <taxon>Bacillota</taxon>
        <taxon>Bacilli</taxon>
        <taxon>Bacillales</taxon>
        <taxon>Caryophanaceae</taxon>
        <taxon>Planococcus</taxon>
    </lineage>
</organism>
<feature type="transmembrane region" description="Helical" evidence="1">
    <location>
        <begin position="12"/>
        <end position="41"/>
    </location>
</feature>
<keyword evidence="1" id="KW-0472">Membrane</keyword>
<sequence length="507" mass="53906">MFTLGIAEIFQLNILLIIFVGVVVGILAGLIPGFTVTMAIVLTLPLTFGMDPVAGVAGMIGVLVGGMSGGLISAALLGIPGTPSSVATTFDAFPMSKKGESGKALSLGVWASFLSSIISFFLLVSIAPQISRFALMLGPWEMFSLIVVSLTIIASVTGDSILKGLIAGLFGILIATVGADPITGLARFTMDLQALRAGIPFLVVLIGMFAISRLFVSLERKEMIQDDKRRQEDKLKDIEFKLRPMKTLKNVLSKPGTLIGSSVIGSIIGAIPGAGGSIANIVAYDQAKRWSKHSEKFGTGVDEGVIASEAGNNSTVGGDLIPTVALGIPGSAVTAVLLSALMVHGITPGPLLIVNEPNLVGGIFFAFLVASFWMLITQFLGMRIFMKVTHVPAHLLVPVILVLCVVGTFVLNNRLTDLYILLVMGVIGYLFAKYGFSLAPAIIGVILGPLAEVNLRRAIMADPEWTLFFTRPISLAFLVLAVLSILLTVWQNYRANYRKKKITHRPQ</sequence>
<feature type="transmembrane region" description="Helical" evidence="1">
    <location>
        <begin position="418"/>
        <end position="447"/>
    </location>
</feature>
<keyword evidence="1" id="KW-0812">Transmembrane</keyword>
<evidence type="ECO:0000256" key="1">
    <source>
        <dbReference type="SAM" id="Phobius"/>
    </source>
</evidence>
<evidence type="ECO:0000313" key="3">
    <source>
        <dbReference type="EMBL" id="RNF39963.1"/>
    </source>
</evidence>
<protein>
    <recommendedName>
        <fullName evidence="2">DUF112 domain-containing protein</fullName>
    </recommendedName>
</protein>
<name>A0A3M8P8H7_9BACL</name>
<feature type="transmembrane region" description="Helical" evidence="1">
    <location>
        <begin position="359"/>
        <end position="381"/>
    </location>
</feature>
<dbReference type="InterPro" id="IPR002823">
    <property type="entry name" value="DUF112_TM"/>
</dbReference>
<dbReference type="PANTHER" id="PTHR35342:SF5">
    <property type="entry name" value="TRICARBOXYLIC TRANSPORT PROTEIN"/>
    <property type="match status" value="1"/>
</dbReference>
<feature type="transmembrane region" description="Helical" evidence="1">
    <location>
        <begin position="199"/>
        <end position="216"/>
    </location>
</feature>
<dbReference type="EMBL" id="RIAX01000004">
    <property type="protein sequence ID" value="RNF39963.1"/>
    <property type="molecule type" value="Genomic_DNA"/>
</dbReference>
<proteinExistence type="predicted"/>
<keyword evidence="4" id="KW-1185">Reference proteome</keyword>
<dbReference type="AlphaFoldDB" id="A0A3M8P8H7"/>
<dbReference type="Proteomes" id="UP000275473">
    <property type="component" value="Unassembled WGS sequence"/>
</dbReference>
<feature type="transmembrane region" description="Helical" evidence="1">
    <location>
        <begin position="161"/>
        <end position="179"/>
    </location>
</feature>
<reference evidence="3 4" key="1">
    <citation type="journal article" date="2018" name="Int. J. Syst. Evol. Microbiol.">
        <title>Planococcus salinus sp. nov., a moderately halophilic bacterium isolated from a saline-alkali soil.</title>
        <authorList>
            <person name="Gan L."/>
        </authorList>
    </citation>
    <scope>NUCLEOTIDE SEQUENCE [LARGE SCALE GENOMIC DNA]</scope>
    <source>
        <strain evidence="3 4">LCB217</strain>
    </source>
</reference>
<feature type="domain" description="DUF112" evidence="2">
    <location>
        <begin position="15"/>
        <end position="443"/>
    </location>
</feature>
<comment type="caution">
    <text evidence="3">The sequence shown here is derived from an EMBL/GenBank/DDBJ whole genome shotgun (WGS) entry which is preliminary data.</text>
</comment>
<feature type="transmembrane region" description="Helical" evidence="1">
    <location>
        <begin position="53"/>
        <end position="77"/>
    </location>
</feature>
<accession>A0A3M8P8H7</accession>
<gene>
    <name evidence="3" type="ORF">EEX84_07965</name>
</gene>
<evidence type="ECO:0000313" key="4">
    <source>
        <dbReference type="Proteomes" id="UP000275473"/>
    </source>
</evidence>
<feature type="transmembrane region" description="Helical" evidence="1">
    <location>
        <begin position="468"/>
        <end position="490"/>
    </location>
</feature>
<dbReference type="OrthoDB" id="9781349at2"/>